<dbReference type="Pfam" id="PF05133">
    <property type="entry name" value="SPP1_portal"/>
    <property type="match status" value="1"/>
</dbReference>
<dbReference type="AlphaFoldDB" id="A0A7I9YZY1"/>
<evidence type="ECO:0000256" key="1">
    <source>
        <dbReference type="SAM" id="MobiDB-lite"/>
    </source>
</evidence>
<evidence type="ECO:0000313" key="3">
    <source>
        <dbReference type="Proteomes" id="UP000465301"/>
    </source>
</evidence>
<organism evidence="2 3">
    <name type="scientific">Mycobacterium timonense</name>
    <dbReference type="NCBI Taxonomy" id="701043"/>
    <lineage>
        <taxon>Bacteria</taxon>
        <taxon>Bacillati</taxon>
        <taxon>Actinomycetota</taxon>
        <taxon>Actinomycetes</taxon>
        <taxon>Mycobacteriales</taxon>
        <taxon>Mycobacteriaceae</taxon>
        <taxon>Mycobacterium</taxon>
        <taxon>Mycobacterium avium complex (MAC)</taxon>
    </lineage>
</organism>
<proteinExistence type="predicted"/>
<evidence type="ECO:0008006" key="4">
    <source>
        <dbReference type="Google" id="ProtNLM"/>
    </source>
</evidence>
<feature type="compositionally biased region" description="Polar residues" evidence="1">
    <location>
        <begin position="439"/>
        <end position="462"/>
    </location>
</feature>
<evidence type="ECO:0000313" key="2">
    <source>
        <dbReference type="EMBL" id="GFG94280.1"/>
    </source>
</evidence>
<sequence length="462" mass="49811">MDTDLLVDLLHTLDAPQWRYKHLESYYTGTQPLSYLSPEARVALGDRFARMVSNLPRLAVTSLAERLRITGFAGVDVWPDWLRLDLDQLSAVAMREALLFGQSFVIAWSDAVGRPLATVESPKQVAVITDPGTRAVTSAVKRWRTQATTEAVVYLPDQIIRLRADTPGAATSGFNVIDTLDNPIGVVPVVPVRNTDLISVYHPNANGVTDVGHSEIADLMPLVDGLAKLLTDMMVTSEYVGRPRRWATGVELVERPVIDSDGNPVVDEDNNPVVETVSPFPEGDRLMTAESEQAKFGQLEAANLDGYQNAVAVIMQQISAVSALPAHMLGITTALPPSADAIRAAEAAITARAEQRQQTFGRAWEAVARLIVAVRDGVDPAGVHVRVQWAAADTSSVAAEADATVKLFQAGLLPASYALQKLGYSADEIEAIRAARTADATNHTNQPVNGPQNANQGRESED</sequence>
<accession>A0A7I9YZY1</accession>
<protein>
    <recommendedName>
        <fullName evidence="4">Phage portal protein</fullName>
    </recommendedName>
</protein>
<dbReference type="InterPro" id="IPR021145">
    <property type="entry name" value="Portal_protein_SPP1_Gp6-like"/>
</dbReference>
<reference evidence="2 3" key="1">
    <citation type="journal article" date="2019" name="Emerg. Microbes Infect.">
        <title>Comprehensive subspecies identification of 175 nontuberculous mycobacteria species based on 7547 genomic profiles.</title>
        <authorList>
            <person name="Matsumoto Y."/>
            <person name="Kinjo T."/>
            <person name="Motooka D."/>
            <person name="Nabeya D."/>
            <person name="Jung N."/>
            <person name="Uechi K."/>
            <person name="Horii T."/>
            <person name="Iida T."/>
            <person name="Fujita J."/>
            <person name="Nakamura S."/>
        </authorList>
    </citation>
    <scope>NUCLEOTIDE SEQUENCE [LARGE SCALE GENOMIC DNA]</scope>
    <source>
        <strain evidence="2 3">JCM 30726</strain>
    </source>
</reference>
<feature type="region of interest" description="Disordered" evidence="1">
    <location>
        <begin position="438"/>
        <end position="462"/>
    </location>
</feature>
<dbReference type="RefSeq" id="WP_163705918.1">
    <property type="nucleotide sequence ID" value="NZ_BLLA01000001.1"/>
</dbReference>
<dbReference type="Proteomes" id="UP000465301">
    <property type="component" value="Unassembled WGS sequence"/>
</dbReference>
<keyword evidence="3" id="KW-1185">Reference proteome</keyword>
<comment type="caution">
    <text evidence="2">The sequence shown here is derived from an EMBL/GenBank/DDBJ whole genome shotgun (WGS) entry which is preliminary data.</text>
</comment>
<name>A0A7I9YZY1_9MYCO</name>
<dbReference type="EMBL" id="BLLA01000001">
    <property type="protein sequence ID" value="GFG94280.1"/>
    <property type="molecule type" value="Genomic_DNA"/>
</dbReference>
<gene>
    <name evidence="2" type="ORF">MTIM_01590</name>
</gene>